<dbReference type="InterPro" id="IPR017871">
    <property type="entry name" value="ABC_transporter-like_CS"/>
</dbReference>
<dbReference type="InterPro" id="IPR027417">
    <property type="entry name" value="P-loop_NTPase"/>
</dbReference>
<organism evidence="5 6">
    <name type="scientific">Amycolatopsis marina</name>
    <dbReference type="NCBI Taxonomy" id="490629"/>
    <lineage>
        <taxon>Bacteria</taxon>
        <taxon>Bacillati</taxon>
        <taxon>Actinomycetota</taxon>
        <taxon>Actinomycetes</taxon>
        <taxon>Pseudonocardiales</taxon>
        <taxon>Pseudonocardiaceae</taxon>
        <taxon>Amycolatopsis</taxon>
    </lineage>
</organism>
<dbReference type="EMBL" id="FOKG01000023">
    <property type="protein sequence ID" value="SFB58949.1"/>
    <property type="molecule type" value="Genomic_DNA"/>
</dbReference>
<keyword evidence="3 5" id="KW-0067">ATP-binding</keyword>
<dbReference type="OrthoDB" id="4131at2"/>
<keyword evidence="1" id="KW-0813">Transport</keyword>
<dbReference type="PANTHER" id="PTHR42794">
    <property type="entry name" value="HEMIN IMPORT ATP-BINDING PROTEIN HMUV"/>
    <property type="match status" value="1"/>
</dbReference>
<dbReference type="PROSITE" id="PS00211">
    <property type="entry name" value="ABC_TRANSPORTER_1"/>
    <property type="match status" value="1"/>
</dbReference>
<evidence type="ECO:0000256" key="2">
    <source>
        <dbReference type="ARBA" id="ARBA00022741"/>
    </source>
</evidence>
<dbReference type="InterPro" id="IPR003439">
    <property type="entry name" value="ABC_transporter-like_ATP-bd"/>
</dbReference>
<sequence length="268" mass="28770">MHLDLEAVSVEIAGATLLRALDLSVGSGEILGLVGPNGSGKSTALRCIYRALRPTTGVVRLDGTDVGTQPLRTTARSVAALTQENHTELDFTVAEVVALGRFPHLRGNQQLSDRERDLCRAAMARTEVSHLADRGMLSLSGGERQRVLIARALVQEPQLLVLDEPTNHLDVHHQVQLLSFLRECGLTVVVALHDLNLAASTCDRLAVLRQGGLVATGTPADVLEPGLIRQVFGVAPSIVAHPRTGVPQLLFDLDATRHHQNDPEGMSL</sequence>
<protein>
    <submittedName>
        <fullName evidence="5">Iron complex transport system ATP-binding protein</fullName>
    </submittedName>
</protein>
<accession>A0A1I1C8I5</accession>
<dbReference type="PANTHER" id="PTHR42794:SF2">
    <property type="entry name" value="ABC TRANSPORTER ATP-BINDING PROTEIN"/>
    <property type="match status" value="1"/>
</dbReference>
<dbReference type="SUPFAM" id="SSF52540">
    <property type="entry name" value="P-loop containing nucleoside triphosphate hydrolases"/>
    <property type="match status" value="1"/>
</dbReference>
<evidence type="ECO:0000256" key="1">
    <source>
        <dbReference type="ARBA" id="ARBA00022448"/>
    </source>
</evidence>
<dbReference type="Proteomes" id="UP000243799">
    <property type="component" value="Unassembled WGS sequence"/>
</dbReference>
<dbReference type="Gene3D" id="3.40.50.300">
    <property type="entry name" value="P-loop containing nucleotide triphosphate hydrolases"/>
    <property type="match status" value="1"/>
</dbReference>
<dbReference type="AlphaFoldDB" id="A0A1I1C8I5"/>
<dbReference type="SMART" id="SM00382">
    <property type="entry name" value="AAA"/>
    <property type="match status" value="1"/>
</dbReference>
<dbReference type="PROSITE" id="PS50893">
    <property type="entry name" value="ABC_TRANSPORTER_2"/>
    <property type="match status" value="1"/>
</dbReference>
<gene>
    <name evidence="5" type="ORF">SAMN05216266_12312</name>
</gene>
<dbReference type="GO" id="GO:0016887">
    <property type="term" value="F:ATP hydrolysis activity"/>
    <property type="evidence" value="ECO:0007669"/>
    <property type="project" value="InterPro"/>
</dbReference>
<evidence type="ECO:0000259" key="4">
    <source>
        <dbReference type="PROSITE" id="PS50893"/>
    </source>
</evidence>
<proteinExistence type="predicted"/>
<name>A0A1I1C8I5_9PSEU</name>
<dbReference type="CDD" id="cd03214">
    <property type="entry name" value="ABC_Iron-Siderophores_B12_Hemin"/>
    <property type="match status" value="1"/>
</dbReference>
<dbReference type="GO" id="GO:0005524">
    <property type="term" value="F:ATP binding"/>
    <property type="evidence" value="ECO:0007669"/>
    <property type="project" value="UniProtKB-KW"/>
</dbReference>
<dbReference type="InterPro" id="IPR003593">
    <property type="entry name" value="AAA+_ATPase"/>
</dbReference>
<reference evidence="6" key="1">
    <citation type="submission" date="2016-10" db="EMBL/GenBank/DDBJ databases">
        <authorList>
            <person name="Varghese N."/>
            <person name="Submissions S."/>
        </authorList>
    </citation>
    <scope>NUCLEOTIDE SEQUENCE [LARGE SCALE GENOMIC DNA]</scope>
    <source>
        <strain evidence="6">CGMCC 4.3568</strain>
    </source>
</reference>
<evidence type="ECO:0000313" key="5">
    <source>
        <dbReference type="EMBL" id="SFB58949.1"/>
    </source>
</evidence>
<dbReference type="FunFam" id="3.40.50.300:FF:000134">
    <property type="entry name" value="Iron-enterobactin ABC transporter ATP-binding protein"/>
    <property type="match status" value="1"/>
</dbReference>
<keyword evidence="2" id="KW-0547">Nucleotide-binding</keyword>
<dbReference type="RefSeq" id="WP_091677627.1">
    <property type="nucleotide sequence ID" value="NZ_FOKG01000023.1"/>
</dbReference>
<dbReference type="STRING" id="490629.SAMN05216266_12312"/>
<dbReference type="Pfam" id="PF00005">
    <property type="entry name" value="ABC_tran"/>
    <property type="match status" value="1"/>
</dbReference>
<feature type="domain" description="ABC transporter" evidence="4">
    <location>
        <begin position="3"/>
        <end position="235"/>
    </location>
</feature>
<evidence type="ECO:0000256" key="3">
    <source>
        <dbReference type="ARBA" id="ARBA00022840"/>
    </source>
</evidence>
<keyword evidence="6" id="KW-1185">Reference proteome</keyword>
<evidence type="ECO:0000313" key="6">
    <source>
        <dbReference type="Proteomes" id="UP000243799"/>
    </source>
</evidence>